<protein>
    <recommendedName>
        <fullName evidence="5">Centrosomal protein of 70 kDa</fullName>
    </recommendedName>
</protein>
<evidence type="ECO:0000256" key="1">
    <source>
        <dbReference type="SAM" id="Coils"/>
    </source>
</evidence>
<organism evidence="3 4">
    <name type="scientific">Prymnesium parvum</name>
    <name type="common">Toxic golden alga</name>
    <dbReference type="NCBI Taxonomy" id="97485"/>
    <lineage>
        <taxon>Eukaryota</taxon>
        <taxon>Haptista</taxon>
        <taxon>Haptophyta</taxon>
        <taxon>Prymnesiophyceae</taxon>
        <taxon>Prymnesiales</taxon>
        <taxon>Prymnesiaceae</taxon>
        <taxon>Prymnesium</taxon>
    </lineage>
</organism>
<dbReference type="AlphaFoldDB" id="A0AB34JT11"/>
<evidence type="ECO:0000313" key="3">
    <source>
        <dbReference type="EMBL" id="KAL1525359.1"/>
    </source>
</evidence>
<dbReference type="Gene3D" id="1.10.287.1490">
    <property type="match status" value="1"/>
</dbReference>
<keyword evidence="1" id="KW-0175">Coiled coil</keyword>
<evidence type="ECO:0000256" key="2">
    <source>
        <dbReference type="SAM" id="MobiDB-lite"/>
    </source>
</evidence>
<name>A0AB34JT11_PRYPA</name>
<feature type="region of interest" description="Disordered" evidence="2">
    <location>
        <begin position="1"/>
        <end position="20"/>
    </location>
</feature>
<evidence type="ECO:0008006" key="5">
    <source>
        <dbReference type="Google" id="ProtNLM"/>
    </source>
</evidence>
<accession>A0AB34JT11</accession>
<gene>
    <name evidence="3" type="ORF">AB1Y20_020219</name>
</gene>
<proteinExistence type="predicted"/>
<reference evidence="3 4" key="1">
    <citation type="journal article" date="2024" name="Science">
        <title>Giant polyketide synthase enzymes in the biosynthesis of giant marine polyether toxins.</title>
        <authorList>
            <person name="Fallon T.R."/>
            <person name="Shende V.V."/>
            <person name="Wierzbicki I.H."/>
            <person name="Pendleton A.L."/>
            <person name="Watervoot N.F."/>
            <person name="Auber R.P."/>
            <person name="Gonzalez D.J."/>
            <person name="Wisecaver J.H."/>
            <person name="Moore B.S."/>
        </authorList>
    </citation>
    <scope>NUCLEOTIDE SEQUENCE [LARGE SCALE GENOMIC DNA]</scope>
    <source>
        <strain evidence="3 4">12B1</strain>
    </source>
</reference>
<dbReference type="EMBL" id="JBGBPQ010000004">
    <property type="protein sequence ID" value="KAL1525359.1"/>
    <property type="molecule type" value="Genomic_DNA"/>
</dbReference>
<sequence length="200" mass="23470">MGRPARPADQRPQGERTGHRVARDGVVDERADLRCRIDDLEAQLQARKEEIEELQLWIARLKSKRASDYREVETLKVENDVLEGTVKELRKQIAEGPSRKKKDIILNSSTYSERVQELTHHVCRMYNIFDLPRLFMSVLKKLSRKGQPDLRDMIRKSKAFRPAMKKIHQERDAACAKHLREQVYSKEAFAEWMMDVRRGS</sequence>
<keyword evidence="4" id="KW-1185">Reference proteome</keyword>
<feature type="coiled-coil region" evidence="1">
    <location>
        <begin position="23"/>
        <end position="92"/>
    </location>
</feature>
<comment type="caution">
    <text evidence="3">The sequence shown here is derived from an EMBL/GenBank/DDBJ whole genome shotgun (WGS) entry which is preliminary data.</text>
</comment>
<dbReference type="Proteomes" id="UP001515480">
    <property type="component" value="Unassembled WGS sequence"/>
</dbReference>
<evidence type="ECO:0000313" key="4">
    <source>
        <dbReference type="Proteomes" id="UP001515480"/>
    </source>
</evidence>